<protein>
    <submittedName>
        <fullName evidence="6">CubicO group peptidase, beta-lactamase class C family</fullName>
    </submittedName>
</protein>
<evidence type="ECO:0000259" key="5">
    <source>
        <dbReference type="Pfam" id="PF00144"/>
    </source>
</evidence>
<dbReference type="InterPro" id="IPR050491">
    <property type="entry name" value="AmpC-like"/>
</dbReference>
<dbReference type="PROSITE" id="PS50293">
    <property type="entry name" value="TPR_REGION"/>
    <property type="match status" value="1"/>
</dbReference>
<keyword evidence="1" id="KW-0677">Repeat</keyword>
<dbReference type="Pfam" id="PF07719">
    <property type="entry name" value="TPR_2"/>
    <property type="match status" value="1"/>
</dbReference>
<feature type="domain" description="Beta-lactamase-related" evidence="5">
    <location>
        <begin position="46"/>
        <end position="329"/>
    </location>
</feature>
<dbReference type="Gene3D" id="1.25.40.10">
    <property type="entry name" value="Tetratricopeptide repeat domain"/>
    <property type="match status" value="1"/>
</dbReference>
<dbReference type="SUPFAM" id="SSF56601">
    <property type="entry name" value="beta-lactamase/transpeptidase-like"/>
    <property type="match status" value="1"/>
</dbReference>
<dbReference type="PROSITE" id="PS50005">
    <property type="entry name" value="TPR"/>
    <property type="match status" value="1"/>
</dbReference>
<dbReference type="STRING" id="408074.SAMN05660909_05102"/>
<keyword evidence="2 3" id="KW-0802">TPR repeat</keyword>
<keyword evidence="7" id="KW-1185">Reference proteome</keyword>
<keyword evidence="4" id="KW-0732">Signal</keyword>
<evidence type="ECO:0000256" key="2">
    <source>
        <dbReference type="ARBA" id="ARBA00022803"/>
    </source>
</evidence>
<dbReference type="InterPro" id="IPR013105">
    <property type="entry name" value="TPR_2"/>
</dbReference>
<evidence type="ECO:0000256" key="4">
    <source>
        <dbReference type="SAM" id="SignalP"/>
    </source>
</evidence>
<feature type="signal peptide" evidence="4">
    <location>
        <begin position="1"/>
        <end position="28"/>
    </location>
</feature>
<dbReference type="InterPro" id="IPR012338">
    <property type="entry name" value="Beta-lactam/transpept-like"/>
</dbReference>
<dbReference type="AlphaFoldDB" id="A0A1H4G9Y1"/>
<evidence type="ECO:0000256" key="1">
    <source>
        <dbReference type="ARBA" id="ARBA00022737"/>
    </source>
</evidence>
<name>A0A1H4G9Y1_9BACT</name>
<dbReference type="SMART" id="SM00028">
    <property type="entry name" value="TPR"/>
    <property type="match status" value="2"/>
</dbReference>
<dbReference type="PANTHER" id="PTHR46825:SF9">
    <property type="entry name" value="BETA-LACTAMASE-RELATED DOMAIN-CONTAINING PROTEIN"/>
    <property type="match status" value="1"/>
</dbReference>
<dbReference type="InterPro" id="IPR019734">
    <property type="entry name" value="TPR_rpt"/>
</dbReference>
<dbReference type="Proteomes" id="UP000199656">
    <property type="component" value="Unassembled WGS sequence"/>
</dbReference>
<dbReference type="PANTHER" id="PTHR46825">
    <property type="entry name" value="D-ALANYL-D-ALANINE-CARBOXYPEPTIDASE/ENDOPEPTIDASE AMPH"/>
    <property type="match status" value="1"/>
</dbReference>
<proteinExistence type="predicted"/>
<dbReference type="InterPro" id="IPR011990">
    <property type="entry name" value="TPR-like_helical_dom_sf"/>
</dbReference>
<feature type="repeat" description="TPR" evidence="3">
    <location>
        <begin position="417"/>
        <end position="450"/>
    </location>
</feature>
<dbReference type="EMBL" id="FNRL01000035">
    <property type="protein sequence ID" value="SEB06436.1"/>
    <property type="molecule type" value="Genomic_DNA"/>
</dbReference>
<dbReference type="SUPFAM" id="SSF48452">
    <property type="entry name" value="TPR-like"/>
    <property type="match status" value="1"/>
</dbReference>
<organism evidence="6 7">
    <name type="scientific">Chitinophaga terrae</name>
    <name type="common">ex Kim and Jung 2007</name>
    <dbReference type="NCBI Taxonomy" id="408074"/>
    <lineage>
        <taxon>Bacteria</taxon>
        <taxon>Pseudomonadati</taxon>
        <taxon>Bacteroidota</taxon>
        <taxon>Chitinophagia</taxon>
        <taxon>Chitinophagales</taxon>
        <taxon>Chitinophagaceae</taxon>
        <taxon>Chitinophaga</taxon>
    </lineage>
</organism>
<gene>
    <name evidence="6" type="ORF">SAMN05660909_05102</name>
</gene>
<dbReference type="InterPro" id="IPR001466">
    <property type="entry name" value="Beta-lactam-related"/>
</dbReference>
<feature type="chain" id="PRO_5011598761" evidence="4">
    <location>
        <begin position="29"/>
        <end position="462"/>
    </location>
</feature>
<dbReference type="Pfam" id="PF00144">
    <property type="entry name" value="Beta-lactamase"/>
    <property type="match status" value="1"/>
</dbReference>
<reference evidence="7" key="1">
    <citation type="submission" date="2016-10" db="EMBL/GenBank/DDBJ databases">
        <authorList>
            <person name="Varghese N."/>
            <person name="Submissions S."/>
        </authorList>
    </citation>
    <scope>NUCLEOTIDE SEQUENCE [LARGE SCALE GENOMIC DNA]</scope>
    <source>
        <strain evidence="7">DSM 23920</strain>
    </source>
</reference>
<accession>A0A1H4G9Y1</accession>
<evidence type="ECO:0000313" key="7">
    <source>
        <dbReference type="Proteomes" id="UP000199656"/>
    </source>
</evidence>
<evidence type="ECO:0000313" key="6">
    <source>
        <dbReference type="EMBL" id="SEB06436.1"/>
    </source>
</evidence>
<evidence type="ECO:0000256" key="3">
    <source>
        <dbReference type="PROSITE-ProRule" id="PRU00339"/>
    </source>
</evidence>
<sequence length="462" mass="51798">MLVYLTMKKLLLLLLPASLLASAVTAQAPELDSMIHRANRLGVFNGNVLVADHHQVIYKTAIGIADASGKTPLTTDHRFHIGSIAKEFNAVAIMMLKAQGKLKLEDKVSLYLPELPAWAEKISILNLLQYTSGLPDLNWKTAKSDADIMQDLKDLKQLNFEPGTNYAYNNNNVFLQRRIIEKITGIAFNEFVKRYLLEPAGMNHSIIDPTEKDELMAISFTDDRQSRSLFSPISGWTAVTLDDFYKWATSINTFKFLSPADTRTILYPAGPNKQSGLGGGEMKGDSIILHIHDGSSLSYNALLVDYPGKGRTVILLTNNRQDNLYDFNNAIQAILDGRPYQQPKKSVGSLFKGKLDSLSGKQLLSLYQQLKKKYSDQYNFDNEAALNMIGYDYLGRKKVDDAIVIFEYNTRLFPQSGNVFDSLGEAYYRKGDKQKALLNYKRSLELDPSNVTAKQVIEELGK</sequence>
<dbReference type="Gene3D" id="3.40.710.10">
    <property type="entry name" value="DD-peptidase/beta-lactamase superfamily"/>
    <property type="match status" value="1"/>
</dbReference>